<organism evidence="2 3">
    <name type="scientific">Tetranychus urticae</name>
    <name type="common">Two-spotted spider mite</name>
    <dbReference type="NCBI Taxonomy" id="32264"/>
    <lineage>
        <taxon>Eukaryota</taxon>
        <taxon>Metazoa</taxon>
        <taxon>Ecdysozoa</taxon>
        <taxon>Arthropoda</taxon>
        <taxon>Chelicerata</taxon>
        <taxon>Arachnida</taxon>
        <taxon>Acari</taxon>
        <taxon>Acariformes</taxon>
        <taxon>Trombidiformes</taxon>
        <taxon>Prostigmata</taxon>
        <taxon>Eleutherengona</taxon>
        <taxon>Raphignathae</taxon>
        <taxon>Tetranychoidea</taxon>
        <taxon>Tetranychidae</taxon>
        <taxon>Tetranychus</taxon>
    </lineage>
</organism>
<sequence length="136" mass="15291">MATCGSSMVKVASQGLRLILLLALETGNCDWKNLPVHHHHAIQIICLWKSSANLNLIKPTIQHYLSIVLTHATNVKPNERFNLAQFKWKCKMKVNLLPGSRGTQNAKHVDVDGSINESFRHLLLDLVWVDHVLIGL</sequence>
<keyword evidence="3" id="KW-1185">Reference proteome</keyword>
<dbReference type="EnsemblMetazoa" id="tetur01g10930.1">
    <property type="protein sequence ID" value="tetur01g10930.1"/>
    <property type="gene ID" value="tetur01g10930"/>
</dbReference>
<dbReference type="EMBL" id="CAEY01000462">
    <property type="status" value="NOT_ANNOTATED_CDS"/>
    <property type="molecule type" value="Genomic_DNA"/>
</dbReference>
<evidence type="ECO:0000313" key="2">
    <source>
        <dbReference type="EnsemblMetazoa" id="tetur01g10930.1"/>
    </source>
</evidence>
<dbReference type="AlphaFoldDB" id="T1JSL2"/>
<feature type="signal peptide" evidence="1">
    <location>
        <begin position="1"/>
        <end position="31"/>
    </location>
</feature>
<reference evidence="2" key="2">
    <citation type="submission" date="2015-06" db="UniProtKB">
        <authorList>
            <consortium name="EnsemblMetazoa"/>
        </authorList>
    </citation>
    <scope>IDENTIFICATION</scope>
</reference>
<feature type="chain" id="PRO_5007728931" evidence="1">
    <location>
        <begin position="32"/>
        <end position="136"/>
    </location>
</feature>
<evidence type="ECO:0000256" key="1">
    <source>
        <dbReference type="SAM" id="SignalP"/>
    </source>
</evidence>
<protein>
    <submittedName>
        <fullName evidence="2">Uncharacterized protein</fullName>
    </submittedName>
</protein>
<reference evidence="3" key="1">
    <citation type="submission" date="2011-08" db="EMBL/GenBank/DDBJ databases">
        <authorList>
            <person name="Rombauts S."/>
        </authorList>
    </citation>
    <scope>NUCLEOTIDE SEQUENCE</scope>
    <source>
        <strain evidence="3">London</strain>
    </source>
</reference>
<name>T1JSL2_TETUR</name>
<dbReference type="HOGENOM" id="CLU_3421509_0_0_1"/>
<keyword evidence="1" id="KW-0732">Signal</keyword>
<evidence type="ECO:0000313" key="3">
    <source>
        <dbReference type="Proteomes" id="UP000015104"/>
    </source>
</evidence>
<dbReference type="Proteomes" id="UP000015104">
    <property type="component" value="Unassembled WGS sequence"/>
</dbReference>
<accession>T1JSL2</accession>
<proteinExistence type="predicted"/>